<keyword evidence="9" id="KW-0460">Magnesium</keyword>
<dbReference type="InterPro" id="IPR002192">
    <property type="entry name" value="PPDK_AMP/ATP-bd"/>
</dbReference>
<dbReference type="InterPro" id="IPR018274">
    <property type="entry name" value="PEP_util_AS"/>
</dbReference>
<evidence type="ECO:0000256" key="7">
    <source>
        <dbReference type="ARBA" id="ARBA00022777"/>
    </source>
</evidence>
<evidence type="ECO:0000259" key="13">
    <source>
        <dbReference type="Pfam" id="PF02896"/>
    </source>
</evidence>
<dbReference type="PROSITE" id="PS00370">
    <property type="entry name" value="PEP_ENZYMES_PHOS_SITE"/>
    <property type="match status" value="1"/>
</dbReference>
<evidence type="ECO:0000256" key="4">
    <source>
        <dbReference type="ARBA" id="ARBA00022679"/>
    </source>
</evidence>
<dbReference type="PANTHER" id="PTHR22931">
    <property type="entry name" value="PHOSPHOENOLPYRUVATE DIKINASE-RELATED"/>
    <property type="match status" value="1"/>
</dbReference>
<keyword evidence="14" id="KW-0670">Pyruvate</keyword>
<dbReference type="InterPro" id="IPR000121">
    <property type="entry name" value="PEP_util_C"/>
</dbReference>
<dbReference type="NCBIfam" id="TIGR01828">
    <property type="entry name" value="pyru_phos_dikin"/>
    <property type="match status" value="1"/>
</dbReference>
<dbReference type="PANTHER" id="PTHR22931:SF9">
    <property type="entry name" value="PYRUVATE, PHOSPHATE DIKINASE 1, CHLOROPLASTIC"/>
    <property type="match status" value="1"/>
</dbReference>
<evidence type="ECO:0000256" key="5">
    <source>
        <dbReference type="ARBA" id="ARBA00022723"/>
    </source>
</evidence>
<evidence type="ECO:0000313" key="15">
    <source>
        <dbReference type="Proteomes" id="UP001150062"/>
    </source>
</evidence>
<dbReference type="InterPro" id="IPR015813">
    <property type="entry name" value="Pyrv/PenolPyrv_kinase-like_dom"/>
</dbReference>
<evidence type="ECO:0000259" key="11">
    <source>
        <dbReference type="Pfam" id="PF00391"/>
    </source>
</evidence>
<gene>
    <name evidence="14" type="ORF">M0813_06999</name>
</gene>
<dbReference type="Pfam" id="PF00391">
    <property type="entry name" value="PEP-utilizers"/>
    <property type="match status" value="1"/>
</dbReference>
<feature type="domain" description="Pyruvate phosphate dikinase AMP/ATP-binding" evidence="12">
    <location>
        <begin position="344"/>
        <end position="391"/>
    </location>
</feature>
<dbReference type="InterPro" id="IPR008279">
    <property type="entry name" value="PEP-util_enz_mobile_dom"/>
</dbReference>
<keyword evidence="15" id="KW-1185">Reference proteome</keyword>
<dbReference type="SUPFAM" id="SSF51621">
    <property type="entry name" value="Phosphoenolpyruvate/pyruvate domain"/>
    <property type="match status" value="1"/>
</dbReference>
<feature type="domain" description="PEP-utilising enzyme C-terminal" evidence="13">
    <location>
        <begin position="589"/>
        <end position="926"/>
    </location>
</feature>
<dbReference type="Gene3D" id="3.30.470.20">
    <property type="entry name" value="ATP-grasp fold, B domain"/>
    <property type="match status" value="1"/>
</dbReference>
<dbReference type="Gene3D" id="3.20.20.60">
    <property type="entry name" value="Phosphoenolpyruvate-binding domains"/>
    <property type="match status" value="1"/>
</dbReference>
<comment type="similarity">
    <text evidence="2 10">Belongs to the PEP-utilizing enzyme family.</text>
</comment>
<dbReference type="InterPro" id="IPR010121">
    <property type="entry name" value="Pyruvate_phosphate_dikinase"/>
</dbReference>
<evidence type="ECO:0000256" key="8">
    <source>
        <dbReference type="ARBA" id="ARBA00022840"/>
    </source>
</evidence>
<dbReference type="InterPro" id="IPR023151">
    <property type="entry name" value="PEP_util_CS"/>
</dbReference>
<dbReference type="EC" id="2.7.9.1" evidence="3 10"/>
<dbReference type="Gene3D" id="3.30.1490.20">
    <property type="entry name" value="ATP-grasp fold, A domain"/>
    <property type="match status" value="1"/>
</dbReference>
<dbReference type="InterPro" id="IPR036637">
    <property type="entry name" value="Phosphohistidine_dom_sf"/>
</dbReference>
<organism evidence="14 15">
    <name type="scientific">Anaeramoeba flamelloides</name>
    <dbReference type="NCBI Taxonomy" id="1746091"/>
    <lineage>
        <taxon>Eukaryota</taxon>
        <taxon>Metamonada</taxon>
        <taxon>Anaeramoebidae</taxon>
        <taxon>Anaeramoeba</taxon>
    </lineage>
</organism>
<reference evidence="14" key="1">
    <citation type="submission" date="2022-08" db="EMBL/GenBank/DDBJ databases">
        <title>Novel sulfate-reducing endosymbionts in the free-living metamonad Anaeramoeba.</title>
        <authorList>
            <person name="Jerlstrom-Hultqvist J."/>
            <person name="Cepicka I."/>
            <person name="Gallot-Lavallee L."/>
            <person name="Salas-Leiva D."/>
            <person name="Curtis B.A."/>
            <person name="Zahonova K."/>
            <person name="Pipaliya S."/>
            <person name="Dacks J."/>
            <person name="Roger A.J."/>
        </authorList>
    </citation>
    <scope>NUCLEOTIDE SEQUENCE</scope>
    <source>
        <strain evidence="14">Schooner1</strain>
    </source>
</reference>
<dbReference type="InterPro" id="IPR040442">
    <property type="entry name" value="Pyrv_kinase-like_dom_sf"/>
</dbReference>
<dbReference type="EMBL" id="JAOAOG010000313">
    <property type="protein sequence ID" value="KAJ6230360.1"/>
    <property type="molecule type" value="Genomic_DNA"/>
</dbReference>
<dbReference type="Pfam" id="PF01326">
    <property type="entry name" value="PPDK_N"/>
    <property type="match status" value="3"/>
</dbReference>
<feature type="domain" description="Pyruvate phosphate dikinase AMP/ATP-binding" evidence="12">
    <location>
        <begin position="103"/>
        <end position="324"/>
    </location>
</feature>
<keyword evidence="5" id="KW-0479">Metal-binding</keyword>
<comment type="cofactor">
    <cofactor evidence="1 10">
        <name>Mg(2+)</name>
        <dbReference type="ChEBI" id="CHEBI:18420"/>
    </cofactor>
</comment>
<dbReference type="Pfam" id="PF02896">
    <property type="entry name" value="PEP-utilizers_C"/>
    <property type="match status" value="1"/>
</dbReference>
<evidence type="ECO:0000256" key="3">
    <source>
        <dbReference type="ARBA" id="ARBA00011994"/>
    </source>
</evidence>
<comment type="catalytic activity">
    <reaction evidence="10">
        <text>pyruvate + phosphate + ATP = phosphoenolpyruvate + AMP + diphosphate + H(+)</text>
        <dbReference type="Rhea" id="RHEA:10756"/>
        <dbReference type="ChEBI" id="CHEBI:15361"/>
        <dbReference type="ChEBI" id="CHEBI:15378"/>
        <dbReference type="ChEBI" id="CHEBI:30616"/>
        <dbReference type="ChEBI" id="CHEBI:33019"/>
        <dbReference type="ChEBI" id="CHEBI:43474"/>
        <dbReference type="ChEBI" id="CHEBI:58702"/>
        <dbReference type="ChEBI" id="CHEBI:456215"/>
        <dbReference type="EC" id="2.7.9.1"/>
    </reaction>
</comment>
<evidence type="ECO:0000313" key="14">
    <source>
        <dbReference type="EMBL" id="KAJ6230360.1"/>
    </source>
</evidence>
<dbReference type="SUPFAM" id="SSF52009">
    <property type="entry name" value="Phosphohistidine domain"/>
    <property type="match status" value="1"/>
</dbReference>
<evidence type="ECO:0000259" key="12">
    <source>
        <dbReference type="Pfam" id="PF01326"/>
    </source>
</evidence>
<evidence type="ECO:0000256" key="6">
    <source>
        <dbReference type="ARBA" id="ARBA00022741"/>
    </source>
</evidence>
<protein>
    <recommendedName>
        <fullName evidence="3 10">Pyruvate, phosphate dikinase</fullName>
        <ecNumber evidence="3 10">2.7.9.1</ecNumber>
    </recommendedName>
</protein>
<evidence type="ECO:0000256" key="9">
    <source>
        <dbReference type="ARBA" id="ARBA00022842"/>
    </source>
</evidence>
<dbReference type="Gene3D" id="1.20.80.30">
    <property type="match status" value="1"/>
</dbReference>
<keyword evidence="6" id="KW-0547">Nucleotide-binding</keyword>
<comment type="caution">
    <text evidence="14">The sequence shown here is derived from an EMBL/GenBank/DDBJ whole genome shotgun (WGS) entry which is preliminary data.</text>
</comment>
<proteinExistence type="inferred from homology"/>
<dbReference type="Gene3D" id="1.10.189.10">
    <property type="entry name" value="Pyruvate Phosphate Dikinase, domain 2"/>
    <property type="match status" value="1"/>
</dbReference>
<feature type="domain" description="PEP-utilising enzyme mobile" evidence="11">
    <location>
        <begin position="463"/>
        <end position="542"/>
    </location>
</feature>
<dbReference type="NCBIfam" id="NF004531">
    <property type="entry name" value="PRK05878.1"/>
    <property type="match status" value="1"/>
</dbReference>
<dbReference type="PROSITE" id="PS00742">
    <property type="entry name" value="PEP_ENZYMES_2"/>
    <property type="match status" value="1"/>
</dbReference>
<dbReference type="Gene3D" id="3.50.30.10">
    <property type="entry name" value="Phosphohistidine domain"/>
    <property type="match status" value="1"/>
</dbReference>
<evidence type="ECO:0000256" key="2">
    <source>
        <dbReference type="ARBA" id="ARBA00007837"/>
    </source>
</evidence>
<dbReference type="SUPFAM" id="SSF56059">
    <property type="entry name" value="Glutathione synthetase ATP-binding domain-like"/>
    <property type="match status" value="1"/>
</dbReference>
<dbReference type="InterPro" id="IPR013815">
    <property type="entry name" value="ATP_grasp_subdomain_1"/>
</dbReference>
<dbReference type="Proteomes" id="UP001150062">
    <property type="component" value="Unassembled WGS sequence"/>
</dbReference>
<feature type="domain" description="Pyruvate phosphate dikinase AMP/ATP-binding" evidence="12">
    <location>
        <begin position="55"/>
        <end position="91"/>
    </location>
</feature>
<keyword evidence="4" id="KW-0808">Transferase</keyword>
<accession>A0ABQ8XE20</accession>
<name>A0ABQ8XE20_9EUKA</name>
<keyword evidence="8" id="KW-0067">ATP-binding</keyword>
<keyword evidence="7" id="KW-0418">Kinase</keyword>
<evidence type="ECO:0000256" key="10">
    <source>
        <dbReference type="PIRNR" id="PIRNR000853"/>
    </source>
</evidence>
<evidence type="ECO:0000256" key="1">
    <source>
        <dbReference type="ARBA" id="ARBA00001946"/>
    </source>
</evidence>
<dbReference type="PIRSF" id="PIRSF000853">
    <property type="entry name" value="PPDK"/>
    <property type="match status" value="1"/>
</dbReference>
<sequence length="931" mass="104095">MLSLFQKTNSTVANLLKSNLQSTIRGQKKRWVYLFQDIEEAENLYNGDWDKVRLLLGGKGANLAKMYKIGITVPPGYTITTECCNEFLKLGGKFPQGMWDQSNEALRVVEKMTGKKLGDPNYPLLVACRSGAYKSMPGMMDTVLNIGLNDKTAEGLCKISGDPRFVYDSYRRLVQGFGAIVLGLDDEEYEHPLAQYKKKYGFKYDNELQAENWIELTRQFQQITKNISGIEFPQDPIKQYEMSIKAVFNSWNVPRAIQYRKQTGIPDHLGTAVNIVTMVFGNMGEVDSGTGVAFTRNPSNGNKEIFGEFLFNAQGEDVVAGIRNTLPISALNDQLPGCYKQFIQECTKLENYYKEMQDVEFTIEKGKLYFLQTRDAKRTAFARFKTMVDMVEEGLIDKKTAIKRISPSDVDMMLHPQFDPNVLKKAKKQGKLFGKGVAASPGAAVGRVYFNADKCEEMSKDGPVIMCRPFTKPDDVNGMFASKGLFTAEGGATSHAAVVARQFGTPCVVGTGLVIDDEEGVATNGKITIREGDWVSVNGTTGEIFKAKIDTIDVKLEDQKDLLKILGWCDEFCAQKGTRNIKNGPNRGLMVWANADTAEDALRARKYGAQGIGLCRTEHQFLGDRAKYLRTFIMSEDKDDKKKALDKLRELQTKDFEELFIAMTDLPVIIRLLDPPLHEFLPDLLELTREVYELRGKGQKDEEKETLLKQAEQMHESNPMLGLRGVRLVIIKRELVEMQATAIIQGAINAKKKGYNPDPEIMIPLVGHINELKELQPEIDEIAKKLLKKNNTKIDYKIGTMIEIPRACLVSGELTKYAEFFSFGTNDLTQMTFGYSRDDAEGGFLLKYVEDGILPCNPFQSVDQIGVGRLIKMCVDEGRESKPQMDIGVCGEHGGDPKSIKFFSDAGLSYVSCSSLRVPVARLSACQAILD</sequence>